<proteinExistence type="predicted"/>
<dbReference type="InterPro" id="IPR036271">
    <property type="entry name" value="Tet_transcr_reg_TetR-rel_C_sf"/>
</dbReference>
<dbReference type="InterPro" id="IPR001647">
    <property type="entry name" value="HTH_TetR"/>
</dbReference>
<dbReference type="Gene3D" id="1.10.357.10">
    <property type="entry name" value="Tetracycline Repressor, domain 2"/>
    <property type="match status" value="1"/>
</dbReference>
<protein>
    <submittedName>
        <fullName evidence="6">Fatty acid metabolism regulator protein</fullName>
    </submittedName>
</protein>
<evidence type="ECO:0000313" key="6">
    <source>
        <dbReference type="EMBL" id="SOY28490.1"/>
    </source>
</evidence>
<sequence>MGKINGLEDISQVPPKVRQMYGAVIEMLEEGMDASGMRVSAITERAGIGKGTAYEYFDSKEELVACAVVYQIKWSFDWLKSTLEEKASFQEQFSFVMEVIRQKDMRLNCFLRFVHMMTDNSEFSRMVREKLNSESFAAYQPVNIFGKILRRGVERGELRGDIPMEYMVFSVFAHLLTYVFAAVTDECFSPNLERIKMLASQGILNELGSTAGTAD</sequence>
<dbReference type="InterPro" id="IPR050109">
    <property type="entry name" value="HTH-type_TetR-like_transc_reg"/>
</dbReference>
<evidence type="ECO:0000256" key="4">
    <source>
        <dbReference type="PROSITE-ProRule" id="PRU00335"/>
    </source>
</evidence>
<dbReference type="EMBL" id="OFSM01000005">
    <property type="protein sequence ID" value="SOY28490.1"/>
    <property type="molecule type" value="Genomic_DNA"/>
</dbReference>
<organism evidence="6 7">
    <name type="scientific">Acetatifactor muris</name>
    <dbReference type="NCBI Taxonomy" id="879566"/>
    <lineage>
        <taxon>Bacteria</taxon>
        <taxon>Bacillati</taxon>
        <taxon>Bacillota</taxon>
        <taxon>Clostridia</taxon>
        <taxon>Lachnospirales</taxon>
        <taxon>Lachnospiraceae</taxon>
        <taxon>Acetatifactor</taxon>
    </lineage>
</organism>
<keyword evidence="1" id="KW-0805">Transcription regulation</keyword>
<feature type="domain" description="HTH tetR-type" evidence="5">
    <location>
        <begin position="14"/>
        <end position="75"/>
    </location>
</feature>
<dbReference type="Proteomes" id="UP000236311">
    <property type="component" value="Unassembled WGS sequence"/>
</dbReference>
<evidence type="ECO:0000256" key="2">
    <source>
        <dbReference type="ARBA" id="ARBA00023125"/>
    </source>
</evidence>
<dbReference type="OrthoDB" id="9810250at2"/>
<dbReference type="SUPFAM" id="SSF46689">
    <property type="entry name" value="Homeodomain-like"/>
    <property type="match status" value="1"/>
</dbReference>
<gene>
    <name evidence="6" type="primary">fadR</name>
    <name evidence="6" type="ORF">AMURIS_01199</name>
</gene>
<dbReference type="PROSITE" id="PS50977">
    <property type="entry name" value="HTH_TETR_2"/>
    <property type="match status" value="1"/>
</dbReference>
<dbReference type="SUPFAM" id="SSF48498">
    <property type="entry name" value="Tetracyclin repressor-like, C-terminal domain"/>
    <property type="match status" value="1"/>
</dbReference>
<dbReference type="PANTHER" id="PTHR30055:SF234">
    <property type="entry name" value="HTH-TYPE TRANSCRIPTIONAL REGULATOR BETI"/>
    <property type="match status" value="1"/>
</dbReference>
<feature type="DNA-binding region" description="H-T-H motif" evidence="4">
    <location>
        <begin position="38"/>
        <end position="57"/>
    </location>
</feature>
<keyword evidence="3" id="KW-0804">Transcription</keyword>
<name>A0A2K4ZDG5_9FIRM</name>
<keyword evidence="7" id="KW-1185">Reference proteome</keyword>
<dbReference type="RefSeq" id="WP_103238579.1">
    <property type="nucleotide sequence ID" value="NZ_CANRXC010000001.1"/>
</dbReference>
<dbReference type="InterPro" id="IPR009057">
    <property type="entry name" value="Homeodomain-like_sf"/>
</dbReference>
<dbReference type="AlphaFoldDB" id="A0A2K4ZDG5"/>
<dbReference type="Pfam" id="PF00440">
    <property type="entry name" value="TetR_N"/>
    <property type="match status" value="1"/>
</dbReference>
<evidence type="ECO:0000259" key="5">
    <source>
        <dbReference type="PROSITE" id="PS50977"/>
    </source>
</evidence>
<evidence type="ECO:0000256" key="1">
    <source>
        <dbReference type="ARBA" id="ARBA00023015"/>
    </source>
</evidence>
<evidence type="ECO:0000256" key="3">
    <source>
        <dbReference type="ARBA" id="ARBA00023163"/>
    </source>
</evidence>
<dbReference type="PANTHER" id="PTHR30055">
    <property type="entry name" value="HTH-TYPE TRANSCRIPTIONAL REGULATOR RUTR"/>
    <property type="match status" value="1"/>
</dbReference>
<accession>A0A2K4ZDG5</accession>
<reference evidence="6 7" key="1">
    <citation type="submission" date="2018-01" db="EMBL/GenBank/DDBJ databases">
        <authorList>
            <person name="Gaut B.S."/>
            <person name="Morton B.R."/>
            <person name="Clegg M.T."/>
            <person name="Duvall M.R."/>
        </authorList>
    </citation>
    <scope>NUCLEOTIDE SEQUENCE [LARGE SCALE GENOMIC DNA]</scope>
    <source>
        <strain evidence="6">GP69</strain>
    </source>
</reference>
<keyword evidence="2 4" id="KW-0238">DNA-binding</keyword>
<dbReference type="GO" id="GO:0003700">
    <property type="term" value="F:DNA-binding transcription factor activity"/>
    <property type="evidence" value="ECO:0007669"/>
    <property type="project" value="TreeGrafter"/>
</dbReference>
<dbReference type="GO" id="GO:0000976">
    <property type="term" value="F:transcription cis-regulatory region binding"/>
    <property type="evidence" value="ECO:0007669"/>
    <property type="project" value="TreeGrafter"/>
</dbReference>
<evidence type="ECO:0000313" key="7">
    <source>
        <dbReference type="Proteomes" id="UP000236311"/>
    </source>
</evidence>